<dbReference type="InterPro" id="IPR003645">
    <property type="entry name" value="Fol_N"/>
</dbReference>
<name>A0A6I8N1H4_ORNAN</name>
<feature type="domain" description="Kazal-like" evidence="9">
    <location>
        <begin position="437"/>
        <end position="488"/>
    </location>
</feature>
<dbReference type="InterPro" id="IPR015369">
    <property type="entry name" value="Follistatin/Osteonectin_EGF"/>
</dbReference>
<evidence type="ECO:0000256" key="4">
    <source>
        <dbReference type="ARBA" id="ARBA00023180"/>
    </source>
</evidence>
<keyword evidence="1" id="KW-0732">Signal</keyword>
<reference evidence="10 11" key="1">
    <citation type="journal article" date="2008" name="Nature">
        <title>Genome analysis of the platypus reveals unique signatures of evolution.</title>
        <authorList>
            <person name="Warren W.C."/>
            <person name="Hillier L.W."/>
            <person name="Marshall Graves J.A."/>
            <person name="Birney E."/>
            <person name="Ponting C.P."/>
            <person name="Grutzner F."/>
            <person name="Belov K."/>
            <person name="Miller W."/>
            <person name="Clarke L."/>
            <person name="Chinwalla A.T."/>
            <person name="Yang S.P."/>
            <person name="Heger A."/>
            <person name="Locke D.P."/>
            <person name="Miethke P."/>
            <person name="Waters P.D."/>
            <person name="Veyrunes F."/>
            <person name="Fulton L."/>
            <person name="Fulton B."/>
            <person name="Graves T."/>
            <person name="Wallis J."/>
            <person name="Puente X.S."/>
            <person name="Lopez-Otin C."/>
            <person name="Ordonez G.R."/>
            <person name="Eichler E.E."/>
            <person name="Chen L."/>
            <person name="Cheng Z."/>
            <person name="Deakin J.E."/>
            <person name="Alsop A."/>
            <person name="Thompson K."/>
            <person name="Kirby P."/>
            <person name="Papenfuss A.T."/>
            <person name="Wakefield M.J."/>
            <person name="Olender T."/>
            <person name="Lancet D."/>
            <person name="Huttley G.A."/>
            <person name="Smit A.F."/>
            <person name="Pask A."/>
            <person name="Temple-Smith P."/>
            <person name="Batzer M.A."/>
            <person name="Walker J.A."/>
            <person name="Konkel M.K."/>
            <person name="Harris R.S."/>
            <person name="Whittington C.M."/>
            <person name="Wong E.S."/>
            <person name="Gemmell N.J."/>
            <person name="Buschiazzo E."/>
            <person name="Vargas Jentzsch I.M."/>
            <person name="Merkel A."/>
            <person name="Schmitz J."/>
            <person name="Zemann A."/>
            <person name="Churakov G."/>
            <person name="Kriegs J.O."/>
            <person name="Brosius J."/>
            <person name="Murchison E.P."/>
            <person name="Sachidanandam R."/>
            <person name="Smith C."/>
            <person name="Hannon G.J."/>
            <person name="Tsend-Ayush E."/>
            <person name="McMillan D."/>
            <person name="Attenborough R."/>
            <person name="Rens W."/>
            <person name="Ferguson-Smith M."/>
            <person name="Lefevre C.M."/>
            <person name="Sharp J.A."/>
            <person name="Nicholas K.R."/>
            <person name="Ray D.A."/>
            <person name="Kube M."/>
            <person name="Reinhardt R."/>
            <person name="Pringle T.H."/>
            <person name="Taylor J."/>
            <person name="Jones R.C."/>
            <person name="Nixon B."/>
            <person name="Dacheux J.L."/>
            <person name="Niwa H."/>
            <person name="Sekita Y."/>
            <person name="Huang X."/>
            <person name="Stark A."/>
            <person name="Kheradpour P."/>
            <person name="Kellis M."/>
            <person name="Flicek P."/>
            <person name="Chen Y."/>
            <person name="Webber C."/>
            <person name="Hardison R."/>
            <person name="Nelson J."/>
            <person name="Hallsworth-Pepin K."/>
            <person name="Delehaunty K."/>
            <person name="Markovic C."/>
            <person name="Minx P."/>
            <person name="Feng Y."/>
            <person name="Kremitzki C."/>
            <person name="Mitreva M."/>
            <person name="Glasscock J."/>
            <person name="Wylie T."/>
            <person name="Wohldmann P."/>
            <person name="Thiru P."/>
            <person name="Nhan M.N."/>
            <person name="Pohl C.S."/>
            <person name="Smith S.M."/>
            <person name="Hou S."/>
            <person name="Nefedov M."/>
            <person name="de Jong P.J."/>
            <person name="Renfree M.B."/>
            <person name="Mardis E.R."/>
            <person name="Wilson R.K."/>
        </authorList>
    </citation>
    <scope>NUCLEOTIDE SEQUENCE [LARGE SCALE GENOMIC DNA]</scope>
    <source>
        <strain evidence="10 11">Glennie</strain>
    </source>
</reference>
<keyword evidence="2" id="KW-0677">Repeat</keyword>
<evidence type="ECO:0000256" key="1">
    <source>
        <dbReference type="ARBA" id="ARBA00022729"/>
    </source>
</evidence>
<feature type="region of interest" description="Disordered" evidence="7">
    <location>
        <begin position="562"/>
        <end position="591"/>
    </location>
</feature>
<feature type="compositionally biased region" description="Acidic residues" evidence="7">
    <location>
        <begin position="568"/>
        <end position="580"/>
    </location>
</feature>
<dbReference type="SMART" id="SM00274">
    <property type="entry name" value="FOLN"/>
    <property type="match status" value="3"/>
</dbReference>
<protein>
    <recommendedName>
        <fullName evidence="5">Follistatin</fullName>
    </recommendedName>
    <alternativeName>
        <fullName evidence="6">Activin-binding protein</fullName>
    </alternativeName>
</protein>
<dbReference type="InterPro" id="IPR036773">
    <property type="entry name" value="TB_dom_sf"/>
</dbReference>
<dbReference type="Bgee" id="ENSOANG00000011201">
    <property type="expression patterns" value="Expressed in fibroblast and 7 other cell types or tissues"/>
</dbReference>
<dbReference type="SUPFAM" id="SSF100895">
    <property type="entry name" value="Kazal-type serine protease inhibitors"/>
    <property type="match status" value="3"/>
</dbReference>
<evidence type="ECO:0000313" key="10">
    <source>
        <dbReference type="Ensembl" id="ENSOANP00000034764.1"/>
    </source>
</evidence>
<dbReference type="PANTHER" id="PTHR13866:SF29">
    <property type="entry name" value="FOLLISTATIN"/>
    <property type="match status" value="1"/>
</dbReference>
<keyword evidence="3" id="KW-1015">Disulfide bond</keyword>
<dbReference type="GeneTree" id="ENSGT00940000157072"/>
<dbReference type="InterPro" id="IPR036058">
    <property type="entry name" value="Kazal_dom_sf"/>
</dbReference>
<feature type="domain" description="Kazal-like" evidence="9">
    <location>
        <begin position="348"/>
        <end position="413"/>
    </location>
</feature>
<keyword evidence="4" id="KW-0325">Glycoprotein</keyword>
<dbReference type="Pfam" id="PF21333">
    <property type="entry name" value="FST_N"/>
    <property type="match status" value="1"/>
</dbReference>
<evidence type="ECO:0000259" key="8">
    <source>
        <dbReference type="PROSITE" id="PS51364"/>
    </source>
</evidence>
<accession>A0A6I8N1H4</accession>
<evidence type="ECO:0000256" key="6">
    <source>
        <dbReference type="ARBA" id="ARBA00042260"/>
    </source>
</evidence>
<proteinExistence type="predicted"/>
<dbReference type="Pfam" id="PF07648">
    <property type="entry name" value="Kazal_2"/>
    <property type="match status" value="3"/>
</dbReference>
<dbReference type="Pfam" id="PF09289">
    <property type="entry name" value="FOLN"/>
    <property type="match status" value="1"/>
</dbReference>
<feature type="domain" description="Kazal-like" evidence="9">
    <location>
        <begin position="515"/>
        <end position="565"/>
    </location>
</feature>
<dbReference type="InParanoid" id="A0A6I8N1H4"/>
<dbReference type="Gene3D" id="3.90.290.10">
    <property type="entry name" value="TGF-beta binding (TB) domain"/>
    <property type="match status" value="1"/>
</dbReference>
<dbReference type="Ensembl" id="ENSOANT00000061603.1">
    <property type="protein sequence ID" value="ENSOANP00000034764.1"/>
    <property type="gene ID" value="ENSOANG00000011201.3"/>
</dbReference>
<sequence length="591" mass="63277">PSLPLFPTGPCFPPPSHSTLLLLSLQLAPSHPSSLLLAFPPGSLSLSLSFSLLSHFPSCSFLPSYIAPFSPCSSLPLSIAPLHPICFPSSLPCPLLLSFPLLSLSLSLSHLAPLLSPFSPCSFPLSSISPLSPILLPSSLPSPFAPSLSHPLLLSLLSCSLPLSLPPCSFPLSSFAPLPPILLPSPSLPPCSFSPSSIAPSLPPLITSLLSSSSIAPLLLSPSTLLPFSLSTLDTHPGLCRASLPGSPFLTPDSLRDPPGLPPHPPRTPSPHPSAAGNCWLRQAKNGRCQVLYRTELSKDECCRSGRLSTSWTEEDVNDNTLFKWMIFNGGAPNCIPCKETCENVDCGPGKKCKMNKKNKPRCVCAPDCSSVTWKGPVCGLDGKTYRSECALLKARCKEQPELEVQYQGRCKKTCREVLCPGSSTCVVDQTNNAYCVTCNRICPDPPSPEQYLCGNDGRTYSSACHLRKATCLLGRSIGLAYEGKCIKAKSCEDIQCSGGKKCLWDFKVGRGRCALCDELCPESRSDEAVCASDNATYPSECAMKEAACSSGVLLEVKHSGSCNSINEDPEEEDEDEDQDYSFPISSILEW</sequence>
<dbReference type="FunFam" id="3.30.60.30:FF:000006">
    <property type="entry name" value="Follistatin a"/>
    <property type="match status" value="1"/>
</dbReference>
<reference evidence="10" key="3">
    <citation type="submission" date="2025-09" db="UniProtKB">
        <authorList>
            <consortium name="Ensembl"/>
        </authorList>
    </citation>
    <scope>IDENTIFICATION</scope>
    <source>
        <strain evidence="10">Glennie</strain>
    </source>
</reference>
<dbReference type="Gene3D" id="3.30.60.30">
    <property type="match status" value="3"/>
</dbReference>
<dbReference type="AlphaFoldDB" id="A0A6I8N1H4"/>
<dbReference type="PANTHER" id="PTHR13866">
    <property type="entry name" value="SPARC OSTEONECTIN"/>
    <property type="match status" value="1"/>
</dbReference>
<dbReference type="FunCoup" id="A0A6I8N1H4">
    <property type="interactions" value="252"/>
</dbReference>
<evidence type="ECO:0000259" key="9">
    <source>
        <dbReference type="PROSITE" id="PS51465"/>
    </source>
</evidence>
<dbReference type="InterPro" id="IPR002350">
    <property type="entry name" value="Kazal_dom"/>
</dbReference>
<dbReference type="CDD" id="cd00104">
    <property type="entry name" value="KAZAL_FS"/>
    <property type="match status" value="3"/>
</dbReference>
<dbReference type="PROSITE" id="PS51364">
    <property type="entry name" value="TB"/>
    <property type="match status" value="1"/>
</dbReference>
<dbReference type="Proteomes" id="UP000002279">
    <property type="component" value="Chromosome 1"/>
</dbReference>
<evidence type="ECO:0000256" key="5">
    <source>
        <dbReference type="ARBA" id="ARBA00039758"/>
    </source>
</evidence>
<reference evidence="10" key="2">
    <citation type="submission" date="2025-08" db="UniProtKB">
        <authorList>
            <consortium name="Ensembl"/>
        </authorList>
    </citation>
    <scope>IDENTIFICATION</scope>
    <source>
        <strain evidence="10">Glennie</strain>
    </source>
</reference>
<feature type="compositionally biased region" description="Pro residues" evidence="7">
    <location>
        <begin position="259"/>
        <end position="272"/>
    </location>
</feature>
<feature type="domain" description="TB" evidence="8">
    <location>
        <begin position="277"/>
        <end position="338"/>
    </location>
</feature>
<organism evidence="10 11">
    <name type="scientific">Ornithorhynchus anatinus</name>
    <name type="common">Duckbill platypus</name>
    <dbReference type="NCBI Taxonomy" id="9258"/>
    <lineage>
        <taxon>Eukaryota</taxon>
        <taxon>Metazoa</taxon>
        <taxon>Chordata</taxon>
        <taxon>Craniata</taxon>
        <taxon>Vertebrata</taxon>
        <taxon>Euteleostomi</taxon>
        <taxon>Mammalia</taxon>
        <taxon>Monotremata</taxon>
        <taxon>Ornithorhynchidae</taxon>
        <taxon>Ornithorhynchus</taxon>
    </lineage>
</organism>
<feature type="region of interest" description="Disordered" evidence="7">
    <location>
        <begin position="251"/>
        <end position="277"/>
    </location>
</feature>
<dbReference type="FunFam" id="3.90.290.10:FF:000013">
    <property type="entry name" value="Follistatin a"/>
    <property type="match status" value="1"/>
</dbReference>
<dbReference type="InterPro" id="IPR017878">
    <property type="entry name" value="TB_dom"/>
</dbReference>
<gene>
    <name evidence="10" type="primary">FST</name>
</gene>
<dbReference type="SMART" id="SM00280">
    <property type="entry name" value="KAZAL"/>
    <property type="match status" value="3"/>
</dbReference>
<dbReference type="FunFam" id="3.30.60.30:FF:000009">
    <property type="entry name" value="Follistatin a"/>
    <property type="match status" value="1"/>
</dbReference>
<keyword evidence="11" id="KW-1185">Reference proteome</keyword>
<evidence type="ECO:0000313" key="11">
    <source>
        <dbReference type="Proteomes" id="UP000002279"/>
    </source>
</evidence>
<evidence type="ECO:0000256" key="7">
    <source>
        <dbReference type="SAM" id="MobiDB-lite"/>
    </source>
</evidence>
<evidence type="ECO:0000256" key="3">
    <source>
        <dbReference type="ARBA" id="ARBA00023157"/>
    </source>
</evidence>
<evidence type="ECO:0000256" key="2">
    <source>
        <dbReference type="ARBA" id="ARBA00022737"/>
    </source>
</evidence>
<dbReference type="PROSITE" id="PS51465">
    <property type="entry name" value="KAZAL_2"/>
    <property type="match status" value="3"/>
</dbReference>